<dbReference type="Proteomes" id="UP000288002">
    <property type="component" value="Unassembled WGS sequence"/>
</dbReference>
<accession>A0AA94EMX7</accession>
<comment type="caution">
    <text evidence="1">The sequence shown here is derived from an EMBL/GenBank/DDBJ whole genome shotgun (WGS) entry which is preliminary data.</text>
</comment>
<dbReference type="EMBL" id="MKWS01000009">
    <property type="protein sequence ID" value="RVD77064.1"/>
    <property type="molecule type" value="Genomic_DNA"/>
</dbReference>
<name>A0AA94EMX7_9PSED</name>
<gene>
    <name evidence="1" type="ORF">A9HBioS_3087</name>
</gene>
<evidence type="ECO:0000313" key="2">
    <source>
        <dbReference type="Proteomes" id="UP000288002"/>
    </source>
</evidence>
<evidence type="ECO:0000313" key="1">
    <source>
        <dbReference type="EMBL" id="RVD77064.1"/>
    </source>
</evidence>
<organism evidence="1 2">
    <name type="scientific">Pseudomonas koreensis</name>
    <dbReference type="NCBI Taxonomy" id="198620"/>
    <lineage>
        <taxon>Bacteria</taxon>
        <taxon>Pseudomonadati</taxon>
        <taxon>Pseudomonadota</taxon>
        <taxon>Gammaproteobacteria</taxon>
        <taxon>Pseudomonadales</taxon>
        <taxon>Pseudomonadaceae</taxon>
        <taxon>Pseudomonas</taxon>
    </lineage>
</organism>
<sequence>MITFLTCWFAISVIGTAGLARLIHLAKLRDQRAADGVNWSIEA</sequence>
<dbReference type="AlphaFoldDB" id="A0AA94EMX7"/>
<reference evidence="1 2" key="1">
    <citation type="submission" date="2016-10" db="EMBL/GenBank/DDBJ databases">
        <title>Search of new enzymes for the oxidation of sulfur compounds.</title>
        <authorList>
            <person name="Novo A."/>
            <person name="Moreira I.S."/>
            <person name="Castro P.M."/>
        </authorList>
    </citation>
    <scope>NUCLEOTIDE SEQUENCE [LARGE SCALE GENOMIC DNA]</scope>
    <source>
        <strain evidence="1 2">A9</strain>
    </source>
</reference>
<protein>
    <submittedName>
        <fullName evidence="1">Uncharacterized protein</fullName>
    </submittedName>
</protein>
<proteinExistence type="predicted"/>